<dbReference type="EMBL" id="JACCJB010000024">
    <property type="protein sequence ID" value="KAF6218062.1"/>
    <property type="molecule type" value="Genomic_DNA"/>
</dbReference>
<feature type="region of interest" description="Disordered" evidence="5">
    <location>
        <begin position="1"/>
        <end position="21"/>
    </location>
</feature>
<organism evidence="7 8">
    <name type="scientific">Letharia lupina</name>
    <dbReference type="NCBI Taxonomy" id="560253"/>
    <lineage>
        <taxon>Eukaryota</taxon>
        <taxon>Fungi</taxon>
        <taxon>Dikarya</taxon>
        <taxon>Ascomycota</taxon>
        <taxon>Pezizomycotina</taxon>
        <taxon>Lecanoromycetes</taxon>
        <taxon>OSLEUM clade</taxon>
        <taxon>Lecanoromycetidae</taxon>
        <taxon>Lecanorales</taxon>
        <taxon>Lecanorineae</taxon>
        <taxon>Parmeliaceae</taxon>
        <taxon>Letharia</taxon>
    </lineage>
</organism>
<feature type="region of interest" description="Disordered" evidence="5">
    <location>
        <begin position="242"/>
        <end position="362"/>
    </location>
</feature>
<dbReference type="Proteomes" id="UP000593566">
    <property type="component" value="Unassembled WGS sequence"/>
</dbReference>
<keyword evidence="4" id="KW-0653">Protein transport</keyword>
<feature type="compositionally biased region" description="Low complexity" evidence="5">
    <location>
        <begin position="312"/>
        <end position="326"/>
    </location>
</feature>
<comment type="subcellular location">
    <subcellularLocation>
        <location evidence="1">Cytoplasm</location>
    </subcellularLocation>
</comment>
<dbReference type="GO" id="GO:0006914">
    <property type="term" value="P:autophagy"/>
    <property type="evidence" value="ECO:0007669"/>
    <property type="project" value="TreeGrafter"/>
</dbReference>
<feature type="compositionally biased region" description="Basic and acidic residues" evidence="5">
    <location>
        <begin position="348"/>
        <end position="358"/>
    </location>
</feature>
<dbReference type="GO" id="GO:0005737">
    <property type="term" value="C:cytoplasm"/>
    <property type="evidence" value="ECO:0007669"/>
    <property type="project" value="UniProtKB-SubCell"/>
</dbReference>
<gene>
    <name evidence="7" type="ORF">HO133_006474</name>
</gene>
<reference evidence="7 8" key="1">
    <citation type="journal article" date="2020" name="Genomics">
        <title>Complete, high-quality genomes from long-read metagenomic sequencing of two wolf lichen thalli reveals enigmatic genome architecture.</title>
        <authorList>
            <person name="McKenzie S.K."/>
            <person name="Walston R.F."/>
            <person name="Allen J.L."/>
        </authorList>
    </citation>
    <scope>NUCLEOTIDE SEQUENCE [LARGE SCALE GENOMIC DNA]</scope>
    <source>
        <strain evidence="7">WasteWater1</strain>
    </source>
</reference>
<dbReference type="PROSITE" id="PS50219">
    <property type="entry name" value="CNH"/>
    <property type="match status" value="1"/>
</dbReference>
<comment type="caution">
    <text evidence="7">The sequence shown here is derived from an EMBL/GenBank/DDBJ whole genome shotgun (WGS) entry which is preliminary data.</text>
</comment>
<name>A0A8H6F7F3_9LECA</name>
<protein>
    <recommendedName>
        <fullName evidence="6">CNH domain-containing protein</fullName>
    </recommendedName>
</protein>
<evidence type="ECO:0000313" key="8">
    <source>
        <dbReference type="Proteomes" id="UP000593566"/>
    </source>
</evidence>
<feature type="domain" description="CNH" evidence="6">
    <location>
        <begin position="43"/>
        <end position="466"/>
    </location>
</feature>
<dbReference type="GO" id="GO:0016020">
    <property type="term" value="C:membrane"/>
    <property type="evidence" value="ECO:0007669"/>
    <property type="project" value="TreeGrafter"/>
</dbReference>
<sequence length="1185" mass="131239">MSEGEQSGLSHGPGNDGKASTGSYVLRPLVQDIPLSTEENTAQARITCVELCDENLYIGTSQAEILHFVSIPADPADSSGSQYILASRLQPAYGPQSSGPDQVLPGVQQILVLPKVQKACVLCNGTLSFYSLPELSPAFDNNTVANCTWVGGVDLSNKSVAEENGVVVMICVKNKVRLMRIRDEARRVRDIEFPGCLISTRRGNFACVADTHSYALLDVENQQKITLFPISSLDENTAGGRVESISVTPDSTAVRISNSSRPILSEGASDGKGHGRNTSLGAFVGGLGRRQASPQSTNRDRSGLATPELTTRDSSPTSSSTRNRSTSKPENYTPLRSIPDKPLPIPPERPERPERSDSLRGLSPARLRPSAVLLPHICSPTPTEFLLTTGTNENEAGVGIFVNLDGDVVRGTLQFTRYPQALVLDGSGIETETAGRDEDREGFVLATMTIPGDDNDRNVIEIQRWDVDDGGNKDLIDIPDASLTANGQNLGTWPSSKKIGLRTINTPVTVPFPEIGELLRGKRLSPSKMNSAANGPQKVGSESLPEALEMSRNKEEVEFGRRLGGRIGRITLWSGSSVWWVVKNPLATRLNAAIDEVLECNSQEDSYHEIERSRIIQIVNSIRGQEAISETEFLSLEYIRQKASLVLFADLIARPLPMSNVQTADSRITEGVLMEGSVDPRVILMLIPALREEIVEGQKGIWIHAGLISVVERFNSALRKTFEELATPDLLNLIKRYLGAWRQRKGFGSIADEVEIFLTVDAALLRVLLEQDQKDPSRISRPSPTRIELYAFVDSGVDCFNHAITLLEQYKRLFVLSRLYQSRRMARKVLETWRRILEGERDEGGGLADGENEVRRYLVIIKDTGLVDEYGTWLARRNPDLGVQVFTNDSSRVKWEPQQVVMLLRRKAPDAVKVYLEHLVFGKKNVKYANDLISYYLDNVLQVLGSSDEARDVLSQSYESYRALRPPKPTYRQFITENAVPMSWWHDRLRLLELIGGSHGSDFSYDVGNILSRIEPFEQDLVPESIILDGRQGRHKQALRLLTHGLGDYHTAVNYCLLGGASIFHPKSGSAAIAAPSQDEQAILFGYLLTEFLRIQDVSDRLERTSELLERFGSWYDVRDVLELIPESWSVELVSGFLVSSFRRLVHERRQATVMKALSGAENLQIAAGFVEKCSELGPQVEKVP</sequence>
<evidence type="ECO:0000313" key="7">
    <source>
        <dbReference type="EMBL" id="KAF6218062.1"/>
    </source>
</evidence>
<evidence type="ECO:0000256" key="1">
    <source>
        <dbReference type="ARBA" id="ARBA00004496"/>
    </source>
</evidence>
<evidence type="ECO:0000256" key="3">
    <source>
        <dbReference type="ARBA" id="ARBA00022490"/>
    </source>
</evidence>
<dbReference type="PANTHER" id="PTHR12894:SF27">
    <property type="entry name" value="TRANSFORMING GROWTH FACTOR-BETA RECEPTOR-ASSOCIATED PROTEIN 1"/>
    <property type="match status" value="1"/>
</dbReference>
<evidence type="ECO:0000256" key="4">
    <source>
        <dbReference type="ARBA" id="ARBA00022927"/>
    </source>
</evidence>
<dbReference type="RefSeq" id="XP_037147497.1">
    <property type="nucleotide sequence ID" value="XM_037297372.1"/>
</dbReference>
<accession>A0A8H6F7F3</accession>
<keyword evidence="8" id="KW-1185">Reference proteome</keyword>
<keyword evidence="2" id="KW-0813">Transport</keyword>
<dbReference type="InterPro" id="IPR001180">
    <property type="entry name" value="CNH_dom"/>
</dbReference>
<evidence type="ECO:0000256" key="2">
    <source>
        <dbReference type="ARBA" id="ARBA00022448"/>
    </source>
</evidence>
<proteinExistence type="predicted"/>
<keyword evidence="3" id="KW-0963">Cytoplasm</keyword>
<evidence type="ECO:0000259" key="6">
    <source>
        <dbReference type="PROSITE" id="PS50219"/>
    </source>
</evidence>
<dbReference type="GO" id="GO:0015031">
    <property type="term" value="P:protein transport"/>
    <property type="evidence" value="ECO:0007669"/>
    <property type="project" value="UniProtKB-KW"/>
</dbReference>
<dbReference type="InterPro" id="IPR032914">
    <property type="entry name" value="Vam6/VPS39/TRAP1"/>
</dbReference>
<dbReference type="GO" id="GO:0034058">
    <property type="term" value="P:endosomal vesicle fusion"/>
    <property type="evidence" value="ECO:0007669"/>
    <property type="project" value="TreeGrafter"/>
</dbReference>
<dbReference type="GeneID" id="59334875"/>
<evidence type="ECO:0000256" key="5">
    <source>
        <dbReference type="SAM" id="MobiDB-lite"/>
    </source>
</evidence>
<feature type="compositionally biased region" description="Polar residues" evidence="5">
    <location>
        <begin position="245"/>
        <end position="262"/>
    </location>
</feature>
<dbReference type="AlphaFoldDB" id="A0A8H6F7F3"/>
<dbReference type="PANTHER" id="PTHR12894">
    <property type="entry name" value="CNH DOMAIN CONTAINING"/>
    <property type="match status" value="1"/>
</dbReference>